<dbReference type="eggNOG" id="arCOG01549">
    <property type="taxonomic scope" value="Archaea"/>
</dbReference>
<evidence type="ECO:0000256" key="5">
    <source>
        <dbReference type="ARBA" id="ARBA00023002"/>
    </source>
</evidence>
<evidence type="ECO:0000313" key="9">
    <source>
        <dbReference type="Proteomes" id="UP000002063"/>
    </source>
</evidence>
<feature type="binding site" evidence="6">
    <location>
        <position position="65"/>
    </location>
    <ligand>
        <name>Ni(2+)</name>
        <dbReference type="ChEBI" id="CHEBI:49786"/>
    </ligand>
</feature>
<dbReference type="GO" id="GO:0008901">
    <property type="term" value="F:ferredoxin hydrogenase activity"/>
    <property type="evidence" value="ECO:0007669"/>
    <property type="project" value="InterPro"/>
</dbReference>
<sequence>MMVKLSVEPITRVEGHGKITISFDENGNLDKVHFHVVEVRGFEKFLEGRYIEDAPIYTPRICGICQVSHHLASAKAVDMIFNVKIPETAELLRNLMHQGATIHSHALHFYFLAAPDLMFPTTDDILKRNILGIAKEHPEVVKEAIELRKIGQTIVKTVGGRAIHPATAVVGGQSKPLTEEERDKLLKLSDRAIELAEKSIEIGKKLIENIKENNLLDIGYFESYHMGMVNKGTHELYDGMLRVVNPKGKVEYEFNPKDYLQYIAEEVRPYSYLKFPYLKDKGPEDGIYRVNSLSRLNVSDKMATPLAQKYYKEFIDTFGKPCHYPILFNYARLIEILSSAEKVKELLENDKIVDTDIRAEPNEITGEGVGCVEAPRGTLIHHFKTDEQGIITDVNLIVATVQNNPAMDIGVRKVAEKYIKNPEDAKPNVLNYMEMVIRAYDPCLSCATHIIGKKTNNEDKLTLEIIQNKNNKISKKIVG</sequence>
<dbReference type="InterPro" id="IPR018194">
    <property type="entry name" value="Ni-dep_hyd_lsu_Ni_BS"/>
</dbReference>
<dbReference type="SUPFAM" id="SSF56762">
    <property type="entry name" value="HydB/Nqo4-like"/>
    <property type="match status" value="1"/>
</dbReference>
<dbReference type="PANTHER" id="PTHR43600:SF2">
    <property type="entry name" value="F420-NON-REDUCING HYDROGENASE VHU SUBUNIT A"/>
    <property type="match status" value="1"/>
</dbReference>
<name>C9RG72_METVM</name>
<evidence type="ECO:0000256" key="1">
    <source>
        <dbReference type="ARBA" id="ARBA00001967"/>
    </source>
</evidence>
<organism evidence="8 9">
    <name type="scientific">Methanocaldococcus vulcanius (strain ATCC 700851 / DSM 12094 / M7)</name>
    <name type="common">Methanococcus vulcanius</name>
    <dbReference type="NCBI Taxonomy" id="579137"/>
    <lineage>
        <taxon>Archaea</taxon>
        <taxon>Methanobacteriati</taxon>
        <taxon>Methanobacteriota</taxon>
        <taxon>Methanomada group</taxon>
        <taxon>Methanococci</taxon>
        <taxon>Methanococcales</taxon>
        <taxon>Methanocaldococcaceae</taxon>
        <taxon>Methanocaldococcus</taxon>
    </lineage>
</organism>
<keyword evidence="3 6" id="KW-0533">Nickel</keyword>
<reference evidence="8" key="1">
    <citation type="submission" date="2009-10" db="EMBL/GenBank/DDBJ databases">
        <title>Complete sequence of chromosome of Methanocaldococcus vulcanius M7.</title>
        <authorList>
            <consortium name="US DOE Joint Genome Institute"/>
            <person name="Lucas S."/>
            <person name="Copeland A."/>
            <person name="Lapidus A."/>
            <person name="Glavina del Rio T."/>
            <person name="Dalin E."/>
            <person name="Tice H."/>
            <person name="Bruce D."/>
            <person name="Goodwin L."/>
            <person name="Pitluck S."/>
            <person name="Lcollab F.I."/>
            <person name="Brettin T."/>
            <person name="Detter J.C."/>
            <person name="Han C."/>
            <person name="Tapia R."/>
            <person name="Kuske C.R."/>
            <person name="Schmutz J."/>
            <person name="Larimer F."/>
            <person name="Land M."/>
            <person name="Hauser L."/>
            <person name="Kyrpides N."/>
            <person name="Ovchinikova G."/>
            <person name="Sieprawska-Lupa M."/>
            <person name="Whitman W.B."/>
            <person name="Woyke T."/>
        </authorList>
    </citation>
    <scope>NUCLEOTIDE SEQUENCE [LARGE SCALE GENOMIC DNA]</scope>
    <source>
        <strain evidence="8">M7</strain>
    </source>
</reference>
<comment type="similarity">
    <text evidence="2 7">Belongs to the [NiFe]/[NiFeSe] hydrogenase large subunit family.</text>
</comment>
<dbReference type="Pfam" id="PF00374">
    <property type="entry name" value="NiFeSe_Hases"/>
    <property type="match status" value="2"/>
</dbReference>
<feature type="binding site" evidence="6">
    <location>
        <position position="449"/>
    </location>
    <ligand>
        <name>Mg(2+)</name>
        <dbReference type="ChEBI" id="CHEBI:18420"/>
    </ligand>
</feature>
<dbReference type="KEGG" id="mvu:Metvu_0716"/>
<dbReference type="EMBL" id="CP001787">
    <property type="protein sequence ID" value="ACX72574.1"/>
    <property type="molecule type" value="Genomic_DNA"/>
</dbReference>
<evidence type="ECO:0000256" key="3">
    <source>
        <dbReference type="ARBA" id="ARBA00022596"/>
    </source>
</evidence>
<feature type="binding site" evidence="6">
    <location>
        <position position="62"/>
    </location>
    <ligand>
        <name>Mg(2+)</name>
        <dbReference type="ChEBI" id="CHEBI:18420"/>
    </ligand>
</feature>
<keyword evidence="9" id="KW-1185">Reference proteome</keyword>
<gene>
    <name evidence="8" type="ordered locus">Metvu_0716</name>
</gene>
<evidence type="ECO:0000256" key="4">
    <source>
        <dbReference type="ARBA" id="ARBA00022723"/>
    </source>
</evidence>
<feature type="binding site" evidence="6">
    <location>
        <position position="65"/>
    </location>
    <ligand>
        <name>Fe cation</name>
        <dbReference type="ChEBI" id="CHEBI:24875"/>
    </ligand>
</feature>
<dbReference type="HOGENOM" id="CLU_044556_0_0_2"/>
<accession>C9RG72</accession>
<comment type="cofactor">
    <cofactor evidence="1 6">
        <name>Ni(2+)</name>
        <dbReference type="ChEBI" id="CHEBI:49786"/>
    </cofactor>
</comment>
<feature type="binding site" evidence="6">
    <location>
        <position position="443"/>
    </location>
    <ligand>
        <name>Ni(2+)</name>
        <dbReference type="ChEBI" id="CHEBI:49786"/>
    </ligand>
</feature>
<dbReference type="GO" id="GO:0016151">
    <property type="term" value="F:nickel cation binding"/>
    <property type="evidence" value="ECO:0007669"/>
    <property type="project" value="InterPro"/>
</dbReference>
<evidence type="ECO:0000256" key="2">
    <source>
        <dbReference type="ARBA" id="ARBA00009292"/>
    </source>
</evidence>
<keyword evidence="6" id="KW-0460">Magnesium</keyword>
<keyword evidence="6" id="KW-0408">Iron</keyword>
<dbReference type="Proteomes" id="UP000002063">
    <property type="component" value="Chromosome"/>
</dbReference>
<comment type="cofactor">
    <cofactor evidence="6">
        <name>Fe cation</name>
        <dbReference type="ChEBI" id="CHEBI:24875"/>
    </cofactor>
</comment>
<proteinExistence type="inferred from homology"/>
<keyword evidence="4 6" id="KW-0479">Metal-binding</keyword>
<dbReference type="InterPro" id="IPR001501">
    <property type="entry name" value="Ni-dep_hyd_lsu"/>
</dbReference>
<keyword evidence="5 7" id="KW-0560">Oxidoreductase</keyword>
<dbReference type="Gene3D" id="1.10.645.10">
    <property type="entry name" value="Cytochrome-c3 Hydrogenase, chain B"/>
    <property type="match status" value="1"/>
</dbReference>
<evidence type="ECO:0000313" key="8">
    <source>
        <dbReference type="EMBL" id="ACX72574.1"/>
    </source>
</evidence>
<feature type="binding site" evidence="6">
    <location>
        <position position="446"/>
    </location>
    <ligand>
        <name>Fe cation</name>
        <dbReference type="ChEBI" id="CHEBI:24875"/>
    </ligand>
</feature>
<dbReference type="AlphaFoldDB" id="C9RG72"/>
<dbReference type="InterPro" id="IPR029014">
    <property type="entry name" value="NiFe-Hase_large"/>
</dbReference>
<evidence type="ECO:0000256" key="7">
    <source>
        <dbReference type="RuleBase" id="RU003896"/>
    </source>
</evidence>
<dbReference type="PROSITE" id="PS00508">
    <property type="entry name" value="NI_HGENASE_L_2"/>
    <property type="match status" value="1"/>
</dbReference>
<protein>
    <submittedName>
        <fullName evidence="8">Nickel-dependent hydrogenase large subunit</fullName>
    </submittedName>
</protein>
<evidence type="ECO:0000256" key="6">
    <source>
        <dbReference type="PIRSR" id="PIRSR601501-1"/>
    </source>
</evidence>
<feature type="binding site" evidence="6">
    <location>
        <position position="396"/>
    </location>
    <ligand>
        <name>Mg(2+)</name>
        <dbReference type="ChEBI" id="CHEBI:18420"/>
    </ligand>
</feature>
<feature type="binding site" evidence="6">
    <location>
        <position position="43"/>
    </location>
    <ligand>
        <name>Mg(2+)</name>
        <dbReference type="ChEBI" id="CHEBI:18420"/>
    </ligand>
</feature>
<dbReference type="PANTHER" id="PTHR43600">
    <property type="entry name" value="COENZYME F420 HYDROGENASE, SUBUNIT ALPHA"/>
    <property type="match status" value="1"/>
</dbReference>
<dbReference type="PROSITE" id="PS00507">
    <property type="entry name" value="NI_HGENASE_L_1"/>
    <property type="match status" value="1"/>
</dbReference>
<dbReference type="STRING" id="579137.Metvu_0716"/>